<dbReference type="AlphaFoldDB" id="A0A4C1U305"/>
<accession>A0A4C1U305</accession>
<dbReference type="PANTHER" id="PTHR37984:SF5">
    <property type="entry name" value="PROTEIN NYNRIN-LIKE"/>
    <property type="match status" value="1"/>
</dbReference>
<dbReference type="InterPro" id="IPR036397">
    <property type="entry name" value="RNaseH_sf"/>
</dbReference>
<evidence type="ECO:0000313" key="4">
    <source>
        <dbReference type="Proteomes" id="UP000299102"/>
    </source>
</evidence>
<dbReference type="GO" id="GO:0003676">
    <property type="term" value="F:nucleic acid binding"/>
    <property type="evidence" value="ECO:0007669"/>
    <property type="project" value="InterPro"/>
</dbReference>
<dbReference type="InterPro" id="IPR012337">
    <property type="entry name" value="RNaseH-like_sf"/>
</dbReference>
<gene>
    <name evidence="3" type="primary">Tf2-11</name>
    <name evidence="3" type="ORF">EVAR_16520_1</name>
</gene>
<dbReference type="Gene3D" id="1.10.340.70">
    <property type="match status" value="1"/>
</dbReference>
<dbReference type="OrthoDB" id="8022549at2759"/>
<dbReference type="GO" id="GO:0015074">
    <property type="term" value="P:DNA integration"/>
    <property type="evidence" value="ECO:0007669"/>
    <property type="project" value="InterPro"/>
</dbReference>
<dbReference type="SUPFAM" id="SSF53098">
    <property type="entry name" value="Ribonuclease H-like"/>
    <property type="match status" value="1"/>
</dbReference>
<reference evidence="3 4" key="1">
    <citation type="journal article" date="2019" name="Commun. Biol.">
        <title>The bagworm genome reveals a unique fibroin gene that provides high tensile strength.</title>
        <authorList>
            <person name="Kono N."/>
            <person name="Nakamura H."/>
            <person name="Ohtoshi R."/>
            <person name="Tomita M."/>
            <person name="Numata K."/>
            <person name="Arakawa K."/>
        </authorList>
    </citation>
    <scope>NUCLEOTIDE SEQUENCE [LARGE SCALE GENOMIC DNA]</scope>
</reference>
<proteinExistence type="predicted"/>
<dbReference type="InterPro" id="IPR050951">
    <property type="entry name" value="Retrovirus_Pol_polyprotein"/>
</dbReference>
<dbReference type="Gene3D" id="3.30.420.10">
    <property type="entry name" value="Ribonuclease H-like superfamily/Ribonuclease H"/>
    <property type="match status" value="1"/>
</dbReference>
<dbReference type="GO" id="GO:0003964">
    <property type="term" value="F:RNA-directed DNA polymerase activity"/>
    <property type="evidence" value="ECO:0007669"/>
    <property type="project" value="UniProtKB-EC"/>
</dbReference>
<name>A0A4C1U305_EUMVA</name>
<dbReference type="InterPro" id="IPR001584">
    <property type="entry name" value="Integrase_cat-core"/>
</dbReference>
<evidence type="ECO:0000313" key="3">
    <source>
        <dbReference type="EMBL" id="GBP20648.1"/>
    </source>
</evidence>
<evidence type="ECO:0000256" key="1">
    <source>
        <dbReference type="ARBA" id="ARBA00012493"/>
    </source>
</evidence>
<dbReference type="STRING" id="151549.A0A4C1U305"/>
<comment type="caution">
    <text evidence="3">The sequence shown here is derived from an EMBL/GenBank/DDBJ whole genome shotgun (WGS) entry which is preliminary data.</text>
</comment>
<dbReference type="Proteomes" id="UP000299102">
    <property type="component" value="Unassembled WGS sequence"/>
</dbReference>
<dbReference type="PANTHER" id="PTHR37984">
    <property type="entry name" value="PROTEIN CBG26694"/>
    <property type="match status" value="1"/>
</dbReference>
<evidence type="ECO:0000259" key="2">
    <source>
        <dbReference type="PROSITE" id="PS50994"/>
    </source>
</evidence>
<keyword evidence="4" id="KW-1185">Reference proteome</keyword>
<dbReference type="PROSITE" id="PS50994">
    <property type="entry name" value="INTEGRASE"/>
    <property type="match status" value="1"/>
</dbReference>
<dbReference type="InterPro" id="IPR041588">
    <property type="entry name" value="Integrase_H2C2"/>
</dbReference>
<dbReference type="EC" id="2.7.7.49" evidence="1"/>
<dbReference type="EMBL" id="BGZK01000121">
    <property type="protein sequence ID" value="GBP20648.1"/>
    <property type="molecule type" value="Genomic_DNA"/>
</dbReference>
<sequence>MDFEDFIIGLDMIKKFKLAQNEDLKILQKTKKEINTMNAFEEIEEMKVNFNEHVNKNDFITNLHHLDNIKKTRIHSLIENYNTVFAKDKYDVGTVTDYEARIDLMVDKYCSKRPYRCTLEDKIEIEKQVGRKFTVFSDHKPLENLNIKARTDDELGELSFYLSQYDFNIKYIPGKNNTEADSLSRNPVLEDNNNDEEILKTVNLITIDDIKADQQKNEKIKEKKTKIIKRNGILYKKDRNREKVILSEEASVKLIKETHTEWCHLGINQTINKVSPYYTAKNLTRNIKRICNNCETCIKNKSRGQNKYGLMSHLGPAEKPFQIMSIDTIGGFGGQRSTKRYLHLFHQIGKKKVLETENIEILQADQYPGLNSKEFKEFLTDNDVKLIFTAVDTPFSNGLNERLNQTLVNKMRCKINQKNEKKSWTSIARECIDKYNETEHTVTGFAPVYLLEGKVTSILPQELRQPLDTETWIQNRQQALETSIRSHAYNKKLFDKGRRQYEFNIGELVYVENGNKLNRKKNGQFKNRPI</sequence>
<dbReference type="Pfam" id="PF17921">
    <property type="entry name" value="Integrase_H2C2"/>
    <property type="match status" value="1"/>
</dbReference>
<organism evidence="3 4">
    <name type="scientific">Eumeta variegata</name>
    <name type="common">Bagworm moth</name>
    <name type="synonym">Eumeta japonica</name>
    <dbReference type="NCBI Taxonomy" id="151549"/>
    <lineage>
        <taxon>Eukaryota</taxon>
        <taxon>Metazoa</taxon>
        <taxon>Ecdysozoa</taxon>
        <taxon>Arthropoda</taxon>
        <taxon>Hexapoda</taxon>
        <taxon>Insecta</taxon>
        <taxon>Pterygota</taxon>
        <taxon>Neoptera</taxon>
        <taxon>Endopterygota</taxon>
        <taxon>Lepidoptera</taxon>
        <taxon>Glossata</taxon>
        <taxon>Ditrysia</taxon>
        <taxon>Tineoidea</taxon>
        <taxon>Psychidae</taxon>
        <taxon>Oiketicinae</taxon>
        <taxon>Eumeta</taxon>
    </lineage>
</organism>
<protein>
    <recommendedName>
        <fullName evidence="1">RNA-directed DNA polymerase</fullName>
        <ecNumber evidence="1">2.7.7.49</ecNumber>
    </recommendedName>
</protein>
<feature type="domain" description="Integrase catalytic" evidence="2">
    <location>
        <begin position="360"/>
        <end position="455"/>
    </location>
</feature>